<dbReference type="InterPro" id="IPR011333">
    <property type="entry name" value="SKP1/BTB/POZ_sf"/>
</dbReference>
<dbReference type="HOGENOM" id="CLU_1005636_0_0_1"/>
<keyword evidence="3" id="KW-1185">Reference proteome</keyword>
<dbReference type="SMART" id="SM00225">
    <property type="entry name" value="BTB"/>
    <property type="match status" value="1"/>
</dbReference>
<reference evidence="2 3" key="1">
    <citation type="journal article" date="2011" name="Science">
        <title>The ecoresponsive genome of Daphnia pulex.</title>
        <authorList>
            <person name="Colbourne J.K."/>
            <person name="Pfrender M.E."/>
            <person name="Gilbert D."/>
            <person name="Thomas W.K."/>
            <person name="Tucker A."/>
            <person name="Oakley T.H."/>
            <person name="Tokishita S."/>
            <person name="Aerts A."/>
            <person name="Arnold G.J."/>
            <person name="Basu M.K."/>
            <person name="Bauer D.J."/>
            <person name="Caceres C.E."/>
            <person name="Carmel L."/>
            <person name="Casola C."/>
            <person name="Choi J.H."/>
            <person name="Detter J.C."/>
            <person name="Dong Q."/>
            <person name="Dusheyko S."/>
            <person name="Eads B.D."/>
            <person name="Frohlich T."/>
            <person name="Geiler-Samerotte K.A."/>
            <person name="Gerlach D."/>
            <person name="Hatcher P."/>
            <person name="Jogdeo S."/>
            <person name="Krijgsveld J."/>
            <person name="Kriventseva E.V."/>
            <person name="Kultz D."/>
            <person name="Laforsch C."/>
            <person name="Lindquist E."/>
            <person name="Lopez J."/>
            <person name="Manak J.R."/>
            <person name="Muller J."/>
            <person name="Pangilinan J."/>
            <person name="Patwardhan R.P."/>
            <person name="Pitluck S."/>
            <person name="Pritham E.J."/>
            <person name="Rechtsteiner A."/>
            <person name="Rho M."/>
            <person name="Rogozin I.B."/>
            <person name="Sakarya O."/>
            <person name="Salamov A."/>
            <person name="Schaack S."/>
            <person name="Shapiro H."/>
            <person name="Shiga Y."/>
            <person name="Skalitzky C."/>
            <person name="Smith Z."/>
            <person name="Souvorov A."/>
            <person name="Sung W."/>
            <person name="Tang Z."/>
            <person name="Tsuchiya D."/>
            <person name="Tu H."/>
            <person name="Vos H."/>
            <person name="Wang M."/>
            <person name="Wolf Y.I."/>
            <person name="Yamagata H."/>
            <person name="Yamada T."/>
            <person name="Ye Y."/>
            <person name="Shaw J.R."/>
            <person name="Andrews J."/>
            <person name="Crease T.J."/>
            <person name="Tang H."/>
            <person name="Lucas S.M."/>
            <person name="Robertson H.M."/>
            <person name="Bork P."/>
            <person name="Koonin E.V."/>
            <person name="Zdobnov E.M."/>
            <person name="Grigoriev I.V."/>
            <person name="Lynch M."/>
            <person name="Boore J.L."/>
        </authorList>
    </citation>
    <scope>NUCLEOTIDE SEQUENCE [LARGE SCALE GENOMIC DNA]</scope>
</reference>
<evidence type="ECO:0000259" key="1">
    <source>
        <dbReference type="PROSITE" id="PS50097"/>
    </source>
</evidence>
<organism evidence="2 3">
    <name type="scientific">Daphnia pulex</name>
    <name type="common">Water flea</name>
    <dbReference type="NCBI Taxonomy" id="6669"/>
    <lineage>
        <taxon>Eukaryota</taxon>
        <taxon>Metazoa</taxon>
        <taxon>Ecdysozoa</taxon>
        <taxon>Arthropoda</taxon>
        <taxon>Crustacea</taxon>
        <taxon>Branchiopoda</taxon>
        <taxon>Diplostraca</taxon>
        <taxon>Cladocera</taxon>
        <taxon>Anomopoda</taxon>
        <taxon>Daphniidae</taxon>
        <taxon>Daphnia</taxon>
    </lineage>
</organism>
<dbReference type="PANTHER" id="PTHR24413">
    <property type="entry name" value="SPECKLE-TYPE POZ PROTEIN"/>
    <property type="match status" value="1"/>
</dbReference>
<dbReference type="KEGG" id="dpx:DAPPUDRAFT_251985"/>
<dbReference type="InParanoid" id="E9H1E4"/>
<accession>E9H1E4</accession>
<feature type="domain" description="BTB" evidence="1">
    <location>
        <begin position="152"/>
        <end position="213"/>
    </location>
</feature>
<dbReference type="OrthoDB" id="6359816at2759"/>
<proteinExistence type="predicted"/>
<dbReference type="EMBL" id="GL732583">
    <property type="protein sequence ID" value="EFX74430.1"/>
    <property type="molecule type" value="Genomic_DNA"/>
</dbReference>
<dbReference type="eggNOG" id="KOG1987">
    <property type="taxonomic scope" value="Eukaryota"/>
</dbReference>
<evidence type="ECO:0000313" key="2">
    <source>
        <dbReference type="EMBL" id="EFX74430.1"/>
    </source>
</evidence>
<dbReference type="Pfam" id="PF00651">
    <property type="entry name" value="BTB"/>
    <property type="match status" value="1"/>
</dbReference>
<dbReference type="Gene3D" id="3.30.710.10">
    <property type="entry name" value="Potassium Channel Kv1.1, Chain A"/>
    <property type="match status" value="1"/>
</dbReference>
<sequence>MSSESKAMMIVPYEWILENIEEEPMTIASNMILFRGERVFRVGLKNHALNPVLFLLAIDLDKIGMKVEDVMYGNPGSGFGLAKMWKMKNQDIGDEGSLQLFTITYPKKFIGKLEIMFRICIVGAHPGYSFHLSDRLAKDQLWAALKNQQYLTDVEFVVKEKTFPAHRAILAARSPVFAAEFEKVQLDVPQQIRIDNVEPSTVLNFLHFIYTGEPIGTFADEELLKLAAIYQLTILAGLCKLALKKRSAMQMAKVSKYLNSNAEDLSSSKIM</sequence>
<dbReference type="AlphaFoldDB" id="E9H1E4"/>
<evidence type="ECO:0000313" key="3">
    <source>
        <dbReference type="Proteomes" id="UP000000305"/>
    </source>
</evidence>
<gene>
    <name evidence="2" type="ORF">DAPPUDRAFT_251985</name>
</gene>
<dbReference type="Proteomes" id="UP000000305">
    <property type="component" value="Unassembled WGS sequence"/>
</dbReference>
<dbReference type="PhylomeDB" id="E9H1E4"/>
<protein>
    <recommendedName>
        <fullName evidence="1">BTB domain-containing protein</fullName>
    </recommendedName>
</protein>
<dbReference type="CDD" id="cd18186">
    <property type="entry name" value="BTB_POZ_ZBTB_KLHL-like"/>
    <property type="match status" value="1"/>
</dbReference>
<dbReference type="SUPFAM" id="SSF54695">
    <property type="entry name" value="POZ domain"/>
    <property type="match status" value="1"/>
</dbReference>
<dbReference type="PROSITE" id="PS50097">
    <property type="entry name" value="BTB"/>
    <property type="match status" value="1"/>
</dbReference>
<name>E9H1E4_DAPPU</name>
<dbReference type="InterPro" id="IPR000210">
    <property type="entry name" value="BTB/POZ_dom"/>
</dbReference>